<proteinExistence type="predicted"/>
<keyword evidence="1" id="KW-0732">Signal</keyword>
<feature type="signal peptide" evidence="1">
    <location>
        <begin position="1"/>
        <end position="16"/>
    </location>
</feature>
<reference evidence="3 4" key="1">
    <citation type="submission" date="2017-06" db="EMBL/GenBank/DDBJ databases">
        <title>A platform for efficient transgenesis in Macrostomum lignano, a flatworm model organism for stem cell research.</title>
        <authorList>
            <person name="Berezikov E."/>
        </authorList>
    </citation>
    <scope>NUCLEOTIDE SEQUENCE [LARGE SCALE GENOMIC DNA]</scope>
    <source>
        <strain evidence="3">DV1</strain>
        <tissue evidence="3">Whole organism</tissue>
    </source>
</reference>
<comment type="caution">
    <text evidence="3">The sequence shown here is derived from an EMBL/GenBank/DDBJ whole genome shotgun (WGS) entry which is preliminary data.</text>
</comment>
<feature type="domain" description="Fibrinogen C-terminal" evidence="2">
    <location>
        <begin position="64"/>
        <end position="248"/>
    </location>
</feature>
<dbReference type="GO" id="GO:0005615">
    <property type="term" value="C:extracellular space"/>
    <property type="evidence" value="ECO:0007669"/>
    <property type="project" value="TreeGrafter"/>
</dbReference>
<dbReference type="PROSITE" id="PS51406">
    <property type="entry name" value="FIBRINOGEN_C_2"/>
    <property type="match status" value="1"/>
</dbReference>
<sequence>MLRLVLLLNLCPLLLATPEYFDSVPALTCCCNQILKVPAQSESKCAVLSSRSNWSRSFGFSNGVCGLSASDKCAVNNEPTIFKKQTEIQTPADPSKPVPGYELQVDNRLFWVFQQRLTGDVLFNRTWDEYVLGFGNVSTDFWAGLTLINEFGKTNRTIRIEMTTVDNEFYWQESANFTVGNASTNYTMHVDQYNAYNTSSDVLYFHSGSQFSTIDIDNDLYGGHCASERGGGGFWWANCQMINPNGFYSSTVVSDPSSNFKYVAASGVQSYKTLQAIKMMLQL</sequence>
<feature type="chain" id="PRO_5012786153" description="Fibrinogen C-terminal domain-containing protein" evidence="1">
    <location>
        <begin position="17"/>
        <end position="283"/>
    </location>
</feature>
<accession>A0A267GGS6</accession>
<dbReference type="InterPro" id="IPR036056">
    <property type="entry name" value="Fibrinogen-like_C"/>
</dbReference>
<keyword evidence="4" id="KW-1185">Reference proteome</keyword>
<evidence type="ECO:0000256" key="1">
    <source>
        <dbReference type="SAM" id="SignalP"/>
    </source>
</evidence>
<dbReference type="SMART" id="SM00186">
    <property type="entry name" value="FBG"/>
    <property type="match status" value="1"/>
</dbReference>
<dbReference type="InterPro" id="IPR050373">
    <property type="entry name" value="Fibrinogen_C-term_domain"/>
</dbReference>
<dbReference type="Pfam" id="PF00147">
    <property type="entry name" value="Fibrinogen_C"/>
    <property type="match status" value="1"/>
</dbReference>
<dbReference type="STRING" id="282301.A0A267GGS6"/>
<organism evidence="3 4">
    <name type="scientific">Macrostomum lignano</name>
    <dbReference type="NCBI Taxonomy" id="282301"/>
    <lineage>
        <taxon>Eukaryota</taxon>
        <taxon>Metazoa</taxon>
        <taxon>Spiralia</taxon>
        <taxon>Lophotrochozoa</taxon>
        <taxon>Platyhelminthes</taxon>
        <taxon>Rhabditophora</taxon>
        <taxon>Macrostomorpha</taxon>
        <taxon>Macrostomida</taxon>
        <taxon>Macrostomidae</taxon>
        <taxon>Macrostomum</taxon>
    </lineage>
</organism>
<dbReference type="InterPro" id="IPR002181">
    <property type="entry name" value="Fibrinogen_a/b/g_C_dom"/>
</dbReference>
<gene>
    <name evidence="3" type="ORF">BOX15_Mlig001300g1</name>
</gene>
<evidence type="ECO:0000259" key="2">
    <source>
        <dbReference type="PROSITE" id="PS51406"/>
    </source>
</evidence>
<dbReference type="PANTHER" id="PTHR19143:SF444">
    <property type="entry name" value="PROTEIN SCABROUS"/>
    <property type="match status" value="1"/>
</dbReference>
<dbReference type="SUPFAM" id="SSF56496">
    <property type="entry name" value="Fibrinogen C-terminal domain-like"/>
    <property type="match status" value="1"/>
</dbReference>
<evidence type="ECO:0000313" key="4">
    <source>
        <dbReference type="Proteomes" id="UP000215902"/>
    </source>
</evidence>
<dbReference type="InterPro" id="IPR014716">
    <property type="entry name" value="Fibrinogen_a/b/g_C_1"/>
</dbReference>
<name>A0A267GGS6_9PLAT</name>
<dbReference type="PANTHER" id="PTHR19143">
    <property type="entry name" value="FIBRINOGEN/TENASCIN/ANGIOPOEITIN"/>
    <property type="match status" value="1"/>
</dbReference>
<protein>
    <recommendedName>
        <fullName evidence="2">Fibrinogen C-terminal domain-containing protein</fullName>
    </recommendedName>
</protein>
<dbReference type="Proteomes" id="UP000215902">
    <property type="component" value="Unassembled WGS sequence"/>
</dbReference>
<dbReference type="Gene3D" id="3.90.215.10">
    <property type="entry name" value="Gamma Fibrinogen, chain A, domain 1"/>
    <property type="match status" value="1"/>
</dbReference>
<dbReference type="OrthoDB" id="6121324at2759"/>
<evidence type="ECO:0000313" key="3">
    <source>
        <dbReference type="EMBL" id="PAA85265.1"/>
    </source>
</evidence>
<dbReference type="AlphaFoldDB" id="A0A267GGS6"/>
<dbReference type="EMBL" id="NIVC01000338">
    <property type="protein sequence ID" value="PAA85265.1"/>
    <property type="molecule type" value="Genomic_DNA"/>
</dbReference>